<dbReference type="Gene3D" id="3.90.190.10">
    <property type="entry name" value="Protein tyrosine phosphatase superfamily"/>
    <property type="match status" value="1"/>
</dbReference>
<feature type="domain" description="Fibronectin type-III" evidence="4">
    <location>
        <begin position="42"/>
        <end position="130"/>
    </location>
</feature>
<dbReference type="InterPro" id="IPR013783">
    <property type="entry name" value="Ig-like_fold"/>
</dbReference>
<dbReference type="STRING" id="102285.A0A158QIJ0"/>
<protein>
    <submittedName>
        <fullName evidence="7">Protein-tyrosine-phosphatase</fullName>
    </submittedName>
</protein>
<dbReference type="SMART" id="SM00060">
    <property type="entry name" value="FN3"/>
    <property type="match status" value="3"/>
</dbReference>
<dbReference type="InterPro" id="IPR029021">
    <property type="entry name" value="Prot-tyrosine_phosphatase-like"/>
</dbReference>
<dbReference type="Pfam" id="PF00041">
    <property type="entry name" value="fn3"/>
    <property type="match status" value="2"/>
</dbReference>
<evidence type="ECO:0000259" key="3">
    <source>
        <dbReference type="PROSITE" id="PS50055"/>
    </source>
</evidence>
<evidence type="ECO:0000313" key="5">
    <source>
        <dbReference type="EMBL" id="VDO05974.1"/>
    </source>
</evidence>
<dbReference type="InterPro" id="IPR050713">
    <property type="entry name" value="RTP_Phos/Ushers"/>
</dbReference>
<dbReference type="AlphaFoldDB" id="A0A158QIJ0"/>
<sequence length="804" mass="89561">MLSLDSLTIYNSSLRNQGNYSCFCNDNVSLYWTLFVLDIPIPPSSIRLTADNESSISIHWRDKAPVPNSTIYEIRVFGSRNETFNVSAIERTFTIDGLDPFSKYFVSLTPYDQLGKGIETWSEIICTDPGIPTATPIFTLDSFTNTSVSLNFSVGEISPIPDGPFTCPGAFSPRGHLNGPFRGYLLTLEALSFKSTINLTMDNQTESYTVDRLLPYTLYRANLSLSNGRNFGPPKTLNFTTLEGVPEPPSLQVESRSTNSLRVSFTSSNNRGIVLGYYLKWTECSNSSTVNSAETKDSYLDITGLRSATCYRLAAAARTSVGMGSLSPLTEGFTTCSAFSAPVLSDISDTSVGIKVSWIFNDPPASPDGIHWFRPCMKSSAGICEDVSFNSTFQQGGVFSHTFSFSDVKRLWDHEVIRNFTVQTICLPRDCKIDWPCVEVSNLSNIIQIDLGRLDEMSSHPTRFGELSDKAIGSIIGAVFVIFLMICCVCIFVFLYCRSSRVYKRRGLGVGGAIGDDFGLGGGSGGLDRLDDVRTPLVTPKMRRFEDSPSKPIPAEKLAEHVASYHVDDDAGYQAEFDAIEQSVRTSWSTSVARQPDNMAKNRYTNVFAYDHTRVILKNGRKSDYINANYVDHRHHGRHVVESSPLSPKLSSQGKMQTPILILQGFCRPRAFIAAQGPKDITFDDFWQMVWDENSNIIVMISNFVERGRRKCDQYWPSSGPQTYGNISVQMLSENYLACYVARVFLVKNVKCKKVRVHPPPPPSLLWVVGRLLVIHDHRFAGPPIARTPSFRTFQTEVIMPLLL</sequence>
<accession>A0A158QIJ0</accession>
<dbReference type="Pfam" id="PF00102">
    <property type="entry name" value="Y_phosphatase"/>
    <property type="match status" value="1"/>
</dbReference>
<dbReference type="EMBL" id="UZAE01012623">
    <property type="protein sequence ID" value="VDO05974.1"/>
    <property type="molecule type" value="Genomic_DNA"/>
</dbReference>
<proteinExistence type="predicted"/>
<dbReference type="OrthoDB" id="6022401at2759"/>
<reference evidence="7" key="1">
    <citation type="submission" date="2016-04" db="UniProtKB">
        <authorList>
            <consortium name="WormBaseParasite"/>
        </authorList>
    </citation>
    <scope>IDENTIFICATION</scope>
</reference>
<keyword evidence="1" id="KW-0904">Protein phosphatase</keyword>
<dbReference type="InterPro" id="IPR003961">
    <property type="entry name" value="FN3_dom"/>
</dbReference>
<evidence type="ECO:0000256" key="2">
    <source>
        <dbReference type="SAM" id="Phobius"/>
    </source>
</evidence>
<dbReference type="SUPFAM" id="SSF52799">
    <property type="entry name" value="(Phosphotyrosine protein) phosphatases II"/>
    <property type="match status" value="1"/>
</dbReference>
<feature type="domain" description="Tyrosine-protein phosphatase" evidence="3">
    <location>
        <begin position="573"/>
        <end position="804"/>
    </location>
</feature>
<evidence type="ECO:0000259" key="4">
    <source>
        <dbReference type="PROSITE" id="PS50853"/>
    </source>
</evidence>
<feature type="transmembrane region" description="Helical" evidence="2">
    <location>
        <begin position="471"/>
        <end position="496"/>
    </location>
</feature>
<dbReference type="CDD" id="cd00063">
    <property type="entry name" value="FN3"/>
    <property type="match status" value="3"/>
</dbReference>
<keyword evidence="6" id="KW-1185">Reference proteome</keyword>
<dbReference type="GO" id="GO:0016020">
    <property type="term" value="C:membrane"/>
    <property type="evidence" value="ECO:0007669"/>
    <property type="project" value="UniProtKB-SubCell"/>
</dbReference>
<evidence type="ECO:0000313" key="7">
    <source>
        <dbReference type="WBParaSite" id="HNAJ_0000947001-mRNA-1"/>
    </source>
</evidence>
<dbReference type="PANTHER" id="PTHR46957:SF3">
    <property type="entry name" value="CYTOKINE RECEPTOR"/>
    <property type="match status" value="1"/>
</dbReference>
<dbReference type="Gene3D" id="2.60.40.10">
    <property type="entry name" value="Immunoglobulins"/>
    <property type="match status" value="3"/>
</dbReference>
<evidence type="ECO:0000313" key="6">
    <source>
        <dbReference type="Proteomes" id="UP000278807"/>
    </source>
</evidence>
<gene>
    <name evidence="5" type="ORF">HNAJ_LOCUS9465</name>
</gene>
<evidence type="ECO:0000256" key="1">
    <source>
        <dbReference type="ARBA" id="ARBA00022912"/>
    </source>
</evidence>
<keyword evidence="1" id="KW-0378">Hydrolase</keyword>
<keyword evidence="2" id="KW-0812">Transmembrane</keyword>
<dbReference type="GO" id="GO:0004725">
    <property type="term" value="F:protein tyrosine phosphatase activity"/>
    <property type="evidence" value="ECO:0007669"/>
    <property type="project" value="InterPro"/>
</dbReference>
<dbReference type="PROSITE" id="PS50055">
    <property type="entry name" value="TYR_PHOSPHATASE_PTP"/>
    <property type="match status" value="1"/>
</dbReference>
<organism evidence="7">
    <name type="scientific">Rodentolepis nana</name>
    <name type="common">Dwarf tapeworm</name>
    <name type="synonym">Hymenolepis nana</name>
    <dbReference type="NCBI Taxonomy" id="102285"/>
    <lineage>
        <taxon>Eukaryota</taxon>
        <taxon>Metazoa</taxon>
        <taxon>Spiralia</taxon>
        <taxon>Lophotrochozoa</taxon>
        <taxon>Platyhelminthes</taxon>
        <taxon>Cestoda</taxon>
        <taxon>Eucestoda</taxon>
        <taxon>Cyclophyllidea</taxon>
        <taxon>Hymenolepididae</taxon>
        <taxon>Rodentolepis</taxon>
    </lineage>
</organism>
<dbReference type="PANTHER" id="PTHR46957">
    <property type="entry name" value="CYTOKINE RECEPTOR"/>
    <property type="match status" value="1"/>
</dbReference>
<keyword evidence="2" id="KW-1133">Transmembrane helix</keyword>
<dbReference type="PROSITE" id="PS50853">
    <property type="entry name" value="FN3"/>
    <property type="match status" value="2"/>
</dbReference>
<dbReference type="PRINTS" id="PR00700">
    <property type="entry name" value="PRTYPHPHTASE"/>
</dbReference>
<dbReference type="Proteomes" id="UP000278807">
    <property type="component" value="Unassembled WGS sequence"/>
</dbReference>
<dbReference type="InterPro" id="IPR000242">
    <property type="entry name" value="PTP_cat"/>
</dbReference>
<keyword evidence="2" id="KW-0472">Membrane</keyword>
<dbReference type="SMART" id="SM00194">
    <property type="entry name" value="PTPc"/>
    <property type="match status" value="1"/>
</dbReference>
<name>A0A158QIJ0_RODNA</name>
<dbReference type="InterPro" id="IPR036116">
    <property type="entry name" value="FN3_sf"/>
</dbReference>
<feature type="domain" description="Fibronectin type-III" evidence="4">
    <location>
        <begin position="245"/>
        <end position="338"/>
    </location>
</feature>
<reference evidence="5 6" key="2">
    <citation type="submission" date="2018-11" db="EMBL/GenBank/DDBJ databases">
        <authorList>
            <consortium name="Pathogen Informatics"/>
        </authorList>
    </citation>
    <scope>NUCLEOTIDE SEQUENCE [LARGE SCALE GENOMIC DNA]</scope>
</reference>
<dbReference type="SUPFAM" id="SSF49265">
    <property type="entry name" value="Fibronectin type III"/>
    <property type="match status" value="2"/>
</dbReference>
<dbReference type="WBParaSite" id="HNAJ_0000947001-mRNA-1">
    <property type="protein sequence ID" value="HNAJ_0000947001-mRNA-1"/>
    <property type="gene ID" value="HNAJ_0000947001"/>
</dbReference>